<feature type="region of interest" description="Disordered" evidence="1">
    <location>
        <begin position="38"/>
        <end position="64"/>
    </location>
</feature>
<protein>
    <recommendedName>
        <fullName evidence="5">Photosynthesis system II assembly factor Ycf48/Hcf136-like domain-containing protein</fullName>
    </recommendedName>
</protein>
<dbReference type="SUPFAM" id="SSF110296">
    <property type="entry name" value="Oligoxyloglucan reducing end-specific cellobiohydrolase"/>
    <property type="match status" value="1"/>
</dbReference>
<comment type="caution">
    <text evidence="3">The sequence shown here is derived from an EMBL/GenBank/DDBJ whole genome shotgun (WGS) entry which is preliminary data.</text>
</comment>
<reference evidence="3 4" key="1">
    <citation type="submission" date="2015-07" db="EMBL/GenBank/DDBJ databases">
        <title>Genome sequence of Leptolinea tardivitalis DSM 16556.</title>
        <authorList>
            <person name="Hemp J."/>
            <person name="Ward L.M."/>
            <person name="Pace L.A."/>
            <person name="Fischer W.W."/>
        </authorList>
    </citation>
    <scope>NUCLEOTIDE SEQUENCE [LARGE SCALE GENOMIC DNA]</scope>
    <source>
        <strain evidence="3 4">YMTK-2</strain>
    </source>
</reference>
<dbReference type="STRING" id="229920.ADM99_00585"/>
<dbReference type="PANTHER" id="PTHR47199:SF2">
    <property type="entry name" value="PHOTOSYSTEM II STABILITY_ASSEMBLY FACTOR HCF136, CHLOROPLASTIC"/>
    <property type="match status" value="1"/>
</dbReference>
<evidence type="ECO:0008006" key="5">
    <source>
        <dbReference type="Google" id="ProtNLM"/>
    </source>
</evidence>
<sequence length="419" mass="46737">MSLSRRLPFRIFSFLLLIFIACGFFMAPAASPVKAQDAAPTPVPTILPPGEEAAPPAPAAQPAAAPRFKPYTDIVLDYIKMTGRDEGWAITGQTVLTTVNAGLTWREASPPEPIPDGATVNTYGAFLDAKTAWIIYAFNGQIKSEAVVWHTTDGGLTWTPGQPLNHQVFGDKYWAEFTVLDAKNIWLMIRGVFEDVGSNYDHRLYRSSDGGLTWDYLPSDVSDNYTGMAFSDPGFGLRTQESVEPFDGLPPVYEITLDGGVTWAKRQLPAPPDDLELFNRYAYCETFQPVALSSESYRMLVGCYDNVTPHQAYEGYFYMTKNDGKTWLFGKLPVKARADSAQLVYFDAKHIYLLGRDSFQSSDDGMKWIYLKVVNWDGQFSFVDPQHGWAIARIDKAVSLVKTTNKAATWKIVSPRIVR</sequence>
<dbReference type="Gene3D" id="2.130.10.10">
    <property type="entry name" value="YVTN repeat-like/Quinoprotein amine dehydrogenase"/>
    <property type="match status" value="1"/>
</dbReference>
<feature type="compositionally biased region" description="Low complexity" evidence="1">
    <location>
        <begin position="48"/>
        <end position="64"/>
    </location>
</feature>
<dbReference type="RefSeq" id="WP_062420643.1">
    <property type="nucleotide sequence ID" value="NZ_BBYA01000003.1"/>
</dbReference>
<dbReference type="InterPro" id="IPR015943">
    <property type="entry name" value="WD40/YVTN_repeat-like_dom_sf"/>
</dbReference>
<dbReference type="Gene3D" id="2.120.10.10">
    <property type="match status" value="1"/>
</dbReference>
<dbReference type="EMBL" id="LGCK01000001">
    <property type="protein sequence ID" value="KPL75144.1"/>
    <property type="molecule type" value="Genomic_DNA"/>
</dbReference>
<dbReference type="PROSITE" id="PS51257">
    <property type="entry name" value="PROKAR_LIPOPROTEIN"/>
    <property type="match status" value="1"/>
</dbReference>
<keyword evidence="4" id="KW-1185">Reference proteome</keyword>
<keyword evidence="2" id="KW-0732">Signal</keyword>
<dbReference type="AlphaFoldDB" id="A0A0P6WY92"/>
<accession>A0A0P6WY92</accession>
<name>A0A0P6WY92_9CHLR</name>
<dbReference type="CDD" id="cd15482">
    <property type="entry name" value="Sialidase_non-viral"/>
    <property type="match status" value="2"/>
</dbReference>
<dbReference type="Proteomes" id="UP000050430">
    <property type="component" value="Unassembled WGS sequence"/>
</dbReference>
<proteinExistence type="predicted"/>
<evidence type="ECO:0000256" key="2">
    <source>
        <dbReference type="SAM" id="SignalP"/>
    </source>
</evidence>
<feature type="signal peptide" evidence="2">
    <location>
        <begin position="1"/>
        <end position="35"/>
    </location>
</feature>
<dbReference type="OrthoDB" id="140537at2"/>
<dbReference type="PANTHER" id="PTHR47199">
    <property type="entry name" value="PHOTOSYSTEM II STABILITY/ASSEMBLY FACTOR HCF136, CHLOROPLASTIC"/>
    <property type="match status" value="1"/>
</dbReference>
<evidence type="ECO:0000313" key="3">
    <source>
        <dbReference type="EMBL" id="KPL75144.1"/>
    </source>
</evidence>
<evidence type="ECO:0000256" key="1">
    <source>
        <dbReference type="SAM" id="MobiDB-lite"/>
    </source>
</evidence>
<feature type="chain" id="PRO_5006132711" description="Photosynthesis system II assembly factor Ycf48/Hcf136-like domain-containing protein" evidence="2">
    <location>
        <begin position="36"/>
        <end position="419"/>
    </location>
</feature>
<organism evidence="3 4">
    <name type="scientific">Leptolinea tardivitalis</name>
    <dbReference type="NCBI Taxonomy" id="229920"/>
    <lineage>
        <taxon>Bacteria</taxon>
        <taxon>Bacillati</taxon>
        <taxon>Chloroflexota</taxon>
        <taxon>Anaerolineae</taxon>
        <taxon>Anaerolineales</taxon>
        <taxon>Anaerolineaceae</taxon>
        <taxon>Leptolinea</taxon>
    </lineage>
</organism>
<gene>
    <name evidence="3" type="ORF">ADM99_00585</name>
</gene>
<evidence type="ECO:0000313" key="4">
    <source>
        <dbReference type="Proteomes" id="UP000050430"/>
    </source>
</evidence>